<evidence type="ECO:0000256" key="1">
    <source>
        <dbReference type="SAM" id="Phobius"/>
    </source>
</evidence>
<sequence length="230" mass="25153">MKESKFIELLNLYVDREITSEDAALLEAEIARSPERRKVYQQYCRMQRASVLVFDSFRSGQVPEEGTLAEASRNADDKIARLPTAGGPRFRWAYAGGLVAAAAAVAVVFIGRRALQAPASVPALACQAHKSVAVAQAAPVSASLQKASYRPVFVTKPFDGTSIQPGGLFASQQTQSLDWMKQIQLPPLRSIPTGEFTLAPKGDTKQELRLVPVSKQAQGRVEMMAFQFQR</sequence>
<proteinExistence type="predicted"/>
<reference evidence="2" key="1">
    <citation type="submission" date="2016-10" db="EMBL/GenBank/DDBJ databases">
        <title>Sequence of Gallionella enrichment culture.</title>
        <authorList>
            <person name="Poehlein A."/>
            <person name="Muehling M."/>
            <person name="Daniel R."/>
        </authorList>
    </citation>
    <scope>NUCLEOTIDE SEQUENCE</scope>
</reference>
<accession>A0A1J5SYB3</accession>
<keyword evidence="1" id="KW-1133">Transmembrane helix</keyword>
<organism evidence="2">
    <name type="scientific">mine drainage metagenome</name>
    <dbReference type="NCBI Taxonomy" id="410659"/>
    <lineage>
        <taxon>unclassified sequences</taxon>
        <taxon>metagenomes</taxon>
        <taxon>ecological metagenomes</taxon>
    </lineage>
</organism>
<name>A0A1J5SYB3_9ZZZZ</name>
<keyword evidence="1" id="KW-0472">Membrane</keyword>
<evidence type="ECO:0000313" key="2">
    <source>
        <dbReference type="EMBL" id="OIR13570.1"/>
    </source>
</evidence>
<dbReference type="EMBL" id="MLJW01000014">
    <property type="protein sequence ID" value="OIR13570.1"/>
    <property type="molecule type" value="Genomic_DNA"/>
</dbReference>
<feature type="transmembrane region" description="Helical" evidence="1">
    <location>
        <begin position="92"/>
        <end position="110"/>
    </location>
</feature>
<protein>
    <submittedName>
        <fullName evidence="2">Uncharacterized protein</fullName>
    </submittedName>
</protein>
<keyword evidence="1" id="KW-0812">Transmembrane</keyword>
<gene>
    <name evidence="2" type="ORF">GALL_53880</name>
</gene>
<dbReference type="AlphaFoldDB" id="A0A1J5SYB3"/>
<comment type="caution">
    <text evidence="2">The sequence shown here is derived from an EMBL/GenBank/DDBJ whole genome shotgun (WGS) entry which is preliminary data.</text>
</comment>